<reference evidence="1 2" key="1">
    <citation type="submission" date="2016-11" db="EMBL/GenBank/DDBJ databases">
        <authorList>
            <person name="Jaros S."/>
            <person name="Januszkiewicz K."/>
            <person name="Wedrychowicz H."/>
        </authorList>
    </citation>
    <scope>NUCLEOTIDE SEQUENCE [LARGE SCALE GENOMIC DNA]</scope>
    <source>
        <strain evidence="1 2">DSM 26897</strain>
    </source>
</reference>
<keyword evidence="2" id="KW-1185">Reference proteome</keyword>
<organism evidence="1 2">
    <name type="scientific">Cnuella takakiae</name>
    <dbReference type="NCBI Taxonomy" id="1302690"/>
    <lineage>
        <taxon>Bacteria</taxon>
        <taxon>Pseudomonadati</taxon>
        <taxon>Bacteroidota</taxon>
        <taxon>Chitinophagia</taxon>
        <taxon>Chitinophagales</taxon>
        <taxon>Chitinophagaceae</taxon>
        <taxon>Cnuella</taxon>
    </lineage>
</organism>
<evidence type="ECO:0000313" key="2">
    <source>
        <dbReference type="Proteomes" id="UP000184368"/>
    </source>
</evidence>
<dbReference type="AlphaFoldDB" id="A0A1M5G285"/>
<accession>A0A1M5G285</accession>
<dbReference type="RefSeq" id="WP_073046004.1">
    <property type="nucleotide sequence ID" value="NZ_FQUO01000015.1"/>
</dbReference>
<sequence length="967" mass="104618">MVRVILFIAILLLQLGGSARTIFVNATSATYNPGSATGSGTLATPWDFSKIQAEANKTAGSEIVPGDSILFNRGQVYRGTLVWRVSGAAGAPIYVGAYGSGPLPVISGFVNLTAFPGKVGNQYTSLSFSNLPACKTVVVNGELIPPGRWPNDAGTVDSAIGWGWLRSSATGSTTTFKTTFSRIGGRAGAAALVGSTAHVRTSRWTIDSVRIGSFTVSEGVGTDSVVTLTYSKGATQYAHPLGYGAIFTGKKEYLDLDKEWTYEGGALTVYLQNSSTQYDIRAAKEENILTVIDADWVNFHTLRLEGANYAGLQLEGTASNLTFVNGEIQYCGSKAVNAHQKNSVANIMVIGSKLYDLGNFGIDHREAGRFWTVKDCDFRRIGHLPGMAVVENSNQSCAIRGGGLGADGHAYINNEFRVIGYSAIRFNGDDTRIMYNKFWDYCYLLDDTGAIYSVKTTSKDATLIKFNYVDGANAGNPLQGAGVRNTIAKIGIYIDDEGHGSPGREIWIDSNIVVNAPRSGVYLHNNHDIHLRGNSFYNNKESQMQIITDLGATRNTYKSDDTAHNIHSHGNKLLSTSTANADEIVKFFAVANTPAALTNLDEQAPWIGQNNYNGIDSNYYFKPFHASTEWVYAIYNYIGTTANVAAKPSIAKWAETFGHDKATKVSPVKFAGTTQPDTAVKFYYNIGTQDTVINLTKSYKNERGEINYPGTLILKPWETVMLFRYEASAPPPPPPPPPPPVEPGETDVVGYRGPYAVTTKTGKRVTYGPYLVVKYEPVYRQNFFTNSEALEAFNRSAAVTVAANAAQAPNDSLFAEAFTTTVSASSLQHNIWQPGATKLDTVYTISVHAKTGTHRYLQLYTGTTGFGPTVFGNFDLQTGTVTFTGTGVLASGIMAKKNGWYECWITGKATAAAASGVNNSFNLIDNPTAARARFYVSPTATTLYLWGAQYATGEKRGYTKTTSTPKQ</sequence>
<dbReference type="EMBL" id="FQUO01000015">
    <property type="protein sequence ID" value="SHF97838.1"/>
    <property type="molecule type" value="Genomic_DNA"/>
</dbReference>
<dbReference type="OrthoDB" id="3333873at2"/>
<gene>
    <name evidence="1" type="ORF">SAMN05444008_11570</name>
</gene>
<dbReference type="InterPro" id="IPR011050">
    <property type="entry name" value="Pectin_lyase_fold/virulence"/>
</dbReference>
<dbReference type="SUPFAM" id="SSF101447">
    <property type="entry name" value="Formin homology 2 domain (FH2 domain)"/>
    <property type="match status" value="1"/>
</dbReference>
<proteinExistence type="predicted"/>
<protein>
    <submittedName>
        <fullName evidence="1">Parallel beta-helix repeat (Two copies)</fullName>
    </submittedName>
</protein>
<dbReference type="STRING" id="1302690.BUE76_10660"/>
<dbReference type="SUPFAM" id="SSF51126">
    <property type="entry name" value="Pectin lyase-like"/>
    <property type="match status" value="1"/>
</dbReference>
<dbReference type="Proteomes" id="UP000184368">
    <property type="component" value="Unassembled WGS sequence"/>
</dbReference>
<name>A0A1M5G285_9BACT</name>
<evidence type="ECO:0000313" key="1">
    <source>
        <dbReference type="EMBL" id="SHF97838.1"/>
    </source>
</evidence>